<feature type="transmembrane region" description="Helical" evidence="5">
    <location>
        <begin position="167"/>
        <end position="182"/>
    </location>
</feature>
<dbReference type="Ensembl" id="ENSCCRT00015095759.1">
    <property type="protein sequence ID" value="ENSCCRP00015092779.1"/>
    <property type="gene ID" value="ENSCCRG00015037400.1"/>
</dbReference>
<feature type="transmembrane region" description="Helical" evidence="5">
    <location>
        <begin position="35"/>
        <end position="58"/>
    </location>
</feature>
<evidence type="ECO:0000259" key="6">
    <source>
        <dbReference type="Pfam" id="PF01490"/>
    </source>
</evidence>
<dbReference type="GO" id="GO:0016020">
    <property type="term" value="C:membrane"/>
    <property type="evidence" value="ECO:0007669"/>
    <property type="project" value="UniProtKB-SubCell"/>
</dbReference>
<name>A0A8C1Y896_CYPCA</name>
<evidence type="ECO:0000313" key="7">
    <source>
        <dbReference type="Ensembl" id="ENSCCRP00015092779.1"/>
    </source>
</evidence>
<dbReference type="PANTHER" id="PTHR22950">
    <property type="entry name" value="AMINO ACID TRANSPORTER"/>
    <property type="match status" value="1"/>
</dbReference>
<feature type="transmembrane region" description="Helical" evidence="5">
    <location>
        <begin position="341"/>
        <end position="360"/>
    </location>
</feature>
<feature type="transmembrane region" description="Helical" evidence="5">
    <location>
        <begin position="70"/>
        <end position="90"/>
    </location>
</feature>
<feature type="domain" description="Amino acid transporter transmembrane" evidence="6">
    <location>
        <begin position="38"/>
        <end position="421"/>
    </location>
</feature>
<dbReference type="GO" id="GO:0015179">
    <property type="term" value="F:L-amino acid transmembrane transporter activity"/>
    <property type="evidence" value="ECO:0007669"/>
    <property type="project" value="TreeGrafter"/>
</dbReference>
<dbReference type="InterPro" id="IPR013057">
    <property type="entry name" value="AA_transpt_TM"/>
</dbReference>
<evidence type="ECO:0000256" key="5">
    <source>
        <dbReference type="SAM" id="Phobius"/>
    </source>
</evidence>
<sequence length="432" mass="47874">SFDRELQTGTNMEELAKESISFLTNPALDTDGQKLGSLGAVFIMLKSSLGAGLLIFPWAFEKAGGIHSAVIVEMISLVFLVSGLVILGYSCSVSGQNTYQAVVRDVCGPAIGNLCEICYVFNLFFISVAFLVIVADQLQKLCVSIYELITGLPESEMPYYWYTDQRFALFLLCLFFIFPLSVSKEISIQKYTSVLGTFAATYLTVAIIVKYHKRPAMCTGDQMFEHSCACADILYLFQCHEACIAVYSSMENRKLSHWVFISVVSMFICLIIYSLTGVFGYLTFGKNVTPDILMSYSGGDVSMIIARLLFGISIITIYPIIVLLGRYAANCVLWLLGEYRMRVALTTAWVTITLLIAVFVPDISKVIGVVGGIGAFFIFIFPGNCACLLLMYFTRLHDVYLLITWGMITLFCGTYIFGQSTSIAIMQLLSEI</sequence>
<feature type="transmembrane region" description="Helical" evidence="5">
    <location>
        <begin position="258"/>
        <end position="284"/>
    </location>
</feature>
<keyword evidence="4 5" id="KW-0472">Membrane</keyword>
<dbReference type="Proteomes" id="UP000694700">
    <property type="component" value="Unplaced"/>
</dbReference>
<evidence type="ECO:0000313" key="8">
    <source>
        <dbReference type="Proteomes" id="UP000694700"/>
    </source>
</evidence>
<comment type="subcellular location">
    <subcellularLocation>
        <location evidence="1">Membrane</location>
        <topology evidence="1">Multi-pass membrane protein</topology>
    </subcellularLocation>
</comment>
<feature type="transmembrane region" description="Helical" evidence="5">
    <location>
        <begin position="110"/>
        <end position="135"/>
    </location>
</feature>
<dbReference type="Pfam" id="PF01490">
    <property type="entry name" value="Aa_trans"/>
    <property type="match status" value="1"/>
</dbReference>
<feature type="transmembrane region" description="Helical" evidence="5">
    <location>
        <begin position="304"/>
        <end position="329"/>
    </location>
</feature>
<dbReference type="PANTHER" id="PTHR22950:SF226">
    <property type="entry name" value="SODIUM-COUPLED NEUTRAL AMINO ACID TRANSPORTER 8-RELATED"/>
    <property type="match status" value="1"/>
</dbReference>
<keyword evidence="2 5" id="KW-0812">Transmembrane</keyword>
<feature type="transmembrane region" description="Helical" evidence="5">
    <location>
        <begin position="399"/>
        <end position="418"/>
    </location>
</feature>
<protein>
    <submittedName>
        <fullName evidence="7">Solute carrier family 38 member 8a</fullName>
    </submittedName>
</protein>
<evidence type="ECO:0000256" key="4">
    <source>
        <dbReference type="ARBA" id="ARBA00023136"/>
    </source>
</evidence>
<evidence type="ECO:0000256" key="3">
    <source>
        <dbReference type="ARBA" id="ARBA00022989"/>
    </source>
</evidence>
<feature type="transmembrane region" description="Helical" evidence="5">
    <location>
        <begin position="366"/>
        <end position="392"/>
    </location>
</feature>
<evidence type="ECO:0000256" key="2">
    <source>
        <dbReference type="ARBA" id="ARBA00022692"/>
    </source>
</evidence>
<keyword evidence="3 5" id="KW-1133">Transmembrane helix</keyword>
<reference evidence="7" key="1">
    <citation type="submission" date="2025-08" db="UniProtKB">
        <authorList>
            <consortium name="Ensembl"/>
        </authorList>
    </citation>
    <scope>IDENTIFICATION</scope>
</reference>
<accession>A0A8C1Y896</accession>
<evidence type="ECO:0000256" key="1">
    <source>
        <dbReference type="ARBA" id="ARBA00004141"/>
    </source>
</evidence>
<dbReference type="AlphaFoldDB" id="A0A8C1Y896"/>
<proteinExistence type="predicted"/>
<organism evidence="7 8">
    <name type="scientific">Cyprinus carpio</name>
    <name type="common">Common carp</name>
    <dbReference type="NCBI Taxonomy" id="7962"/>
    <lineage>
        <taxon>Eukaryota</taxon>
        <taxon>Metazoa</taxon>
        <taxon>Chordata</taxon>
        <taxon>Craniata</taxon>
        <taxon>Vertebrata</taxon>
        <taxon>Euteleostomi</taxon>
        <taxon>Actinopterygii</taxon>
        <taxon>Neopterygii</taxon>
        <taxon>Teleostei</taxon>
        <taxon>Ostariophysi</taxon>
        <taxon>Cypriniformes</taxon>
        <taxon>Cyprinidae</taxon>
        <taxon>Cyprininae</taxon>
        <taxon>Cyprinus</taxon>
    </lineage>
</organism>